<dbReference type="Proteomes" id="UP001055879">
    <property type="component" value="Linkage Group LG05"/>
</dbReference>
<reference evidence="2" key="1">
    <citation type="journal article" date="2022" name="Mol. Ecol. Resour.">
        <title>The genomes of chicory, endive, great burdock and yacon provide insights into Asteraceae palaeo-polyploidization history and plant inulin production.</title>
        <authorList>
            <person name="Fan W."/>
            <person name="Wang S."/>
            <person name="Wang H."/>
            <person name="Wang A."/>
            <person name="Jiang F."/>
            <person name="Liu H."/>
            <person name="Zhao H."/>
            <person name="Xu D."/>
            <person name="Zhang Y."/>
        </authorList>
    </citation>
    <scope>NUCLEOTIDE SEQUENCE [LARGE SCALE GENOMIC DNA]</scope>
    <source>
        <strain evidence="2">cv. Niubang</strain>
    </source>
</reference>
<keyword evidence="2" id="KW-1185">Reference proteome</keyword>
<sequence>MAPTIKSPRWDMRIDKGNKDGVFLLGYSGCFLLLCSLILSLEMRAFDDSILQVAPLDLQLCGNSRIPLGLVELHLRIFCLMRNFNPIAATVGEASPAELGAEALAALAIGT</sequence>
<evidence type="ECO:0000313" key="2">
    <source>
        <dbReference type="Proteomes" id="UP001055879"/>
    </source>
</evidence>
<reference evidence="1 2" key="2">
    <citation type="journal article" date="2022" name="Mol. Ecol. Resour.">
        <title>The genomes of chicory, endive, great burdock and yacon provide insights into Asteraceae paleo-polyploidization history and plant inulin production.</title>
        <authorList>
            <person name="Fan W."/>
            <person name="Wang S."/>
            <person name="Wang H."/>
            <person name="Wang A."/>
            <person name="Jiang F."/>
            <person name="Liu H."/>
            <person name="Zhao H."/>
            <person name="Xu D."/>
            <person name="Zhang Y."/>
        </authorList>
    </citation>
    <scope>NUCLEOTIDE SEQUENCE [LARGE SCALE GENOMIC DNA]</scope>
    <source>
        <strain evidence="2">cv. Niubang</strain>
    </source>
</reference>
<evidence type="ECO:0000313" key="1">
    <source>
        <dbReference type="EMBL" id="KAI3729340.1"/>
    </source>
</evidence>
<comment type="caution">
    <text evidence="1">The sequence shown here is derived from an EMBL/GenBank/DDBJ whole genome shotgun (WGS) entry which is preliminary data.</text>
</comment>
<protein>
    <submittedName>
        <fullName evidence="1">Uncharacterized protein</fullName>
    </submittedName>
</protein>
<accession>A0ACB9C539</accession>
<proteinExistence type="predicted"/>
<gene>
    <name evidence="1" type="ORF">L6452_17996</name>
</gene>
<organism evidence="1 2">
    <name type="scientific">Arctium lappa</name>
    <name type="common">Greater burdock</name>
    <name type="synonym">Lappa major</name>
    <dbReference type="NCBI Taxonomy" id="4217"/>
    <lineage>
        <taxon>Eukaryota</taxon>
        <taxon>Viridiplantae</taxon>
        <taxon>Streptophyta</taxon>
        <taxon>Embryophyta</taxon>
        <taxon>Tracheophyta</taxon>
        <taxon>Spermatophyta</taxon>
        <taxon>Magnoliopsida</taxon>
        <taxon>eudicotyledons</taxon>
        <taxon>Gunneridae</taxon>
        <taxon>Pentapetalae</taxon>
        <taxon>asterids</taxon>
        <taxon>campanulids</taxon>
        <taxon>Asterales</taxon>
        <taxon>Asteraceae</taxon>
        <taxon>Carduoideae</taxon>
        <taxon>Cardueae</taxon>
        <taxon>Arctiinae</taxon>
        <taxon>Arctium</taxon>
    </lineage>
</organism>
<dbReference type="EMBL" id="CM042051">
    <property type="protein sequence ID" value="KAI3729340.1"/>
    <property type="molecule type" value="Genomic_DNA"/>
</dbReference>
<name>A0ACB9C539_ARCLA</name>